<evidence type="ECO:0000256" key="6">
    <source>
        <dbReference type="SAM" id="Phobius"/>
    </source>
</evidence>
<dbReference type="GO" id="GO:0005315">
    <property type="term" value="F:phosphate transmembrane transporter activity"/>
    <property type="evidence" value="ECO:0007669"/>
    <property type="project" value="InterPro"/>
</dbReference>
<comment type="caution">
    <text evidence="7">The sequence shown here is derived from an EMBL/GenBank/DDBJ whole genome shotgun (WGS) entry which is preliminary data.</text>
</comment>
<feature type="transmembrane region" description="Helical" evidence="6">
    <location>
        <begin position="309"/>
        <end position="337"/>
    </location>
</feature>
<gene>
    <name evidence="7" type="ORF">COT33_03240</name>
</gene>
<evidence type="ECO:0000313" key="7">
    <source>
        <dbReference type="EMBL" id="PIS39199.1"/>
    </source>
</evidence>
<keyword evidence="5 6" id="KW-0472">Membrane</keyword>
<dbReference type="PANTHER" id="PTHR11101">
    <property type="entry name" value="PHOSPHATE TRANSPORTER"/>
    <property type="match status" value="1"/>
</dbReference>
<feature type="transmembrane region" description="Helical" evidence="6">
    <location>
        <begin position="7"/>
        <end position="25"/>
    </location>
</feature>
<evidence type="ECO:0000256" key="5">
    <source>
        <dbReference type="ARBA" id="ARBA00023136"/>
    </source>
</evidence>
<dbReference type="GO" id="GO:0016020">
    <property type="term" value="C:membrane"/>
    <property type="evidence" value="ECO:0007669"/>
    <property type="project" value="UniProtKB-SubCell"/>
</dbReference>
<evidence type="ECO:0000313" key="8">
    <source>
        <dbReference type="Proteomes" id="UP000230088"/>
    </source>
</evidence>
<accession>A0A2H0YLR8</accession>
<evidence type="ECO:0000256" key="2">
    <source>
        <dbReference type="ARBA" id="ARBA00022448"/>
    </source>
</evidence>
<keyword evidence="2" id="KW-0813">Transport</keyword>
<protein>
    <submittedName>
        <fullName evidence="7">Anion permease</fullName>
    </submittedName>
</protein>
<dbReference type="Proteomes" id="UP000230088">
    <property type="component" value="Unassembled WGS sequence"/>
</dbReference>
<dbReference type="GO" id="GO:0035435">
    <property type="term" value="P:phosphate ion transmembrane transport"/>
    <property type="evidence" value="ECO:0007669"/>
    <property type="project" value="TreeGrafter"/>
</dbReference>
<comment type="subcellular location">
    <subcellularLocation>
        <location evidence="1">Membrane</location>
        <topology evidence="1">Multi-pass membrane protein</topology>
    </subcellularLocation>
</comment>
<feature type="transmembrane region" description="Helical" evidence="6">
    <location>
        <begin position="224"/>
        <end position="246"/>
    </location>
</feature>
<feature type="transmembrane region" description="Helical" evidence="6">
    <location>
        <begin position="111"/>
        <end position="131"/>
    </location>
</feature>
<dbReference type="PANTHER" id="PTHR11101:SF80">
    <property type="entry name" value="PHOSPHATE TRANSPORTER"/>
    <property type="match status" value="1"/>
</dbReference>
<dbReference type="AlphaFoldDB" id="A0A2H0YLR8"/>
<reference evidence="8" key="1">
    <citation type="submission" date="2017-09" db="EMBL/GenBank/DDBJ databases">
        <title>Depth-based differentiation of microbial function through sediment-hosted aquifers and enrichment of novel symbionts in the deep terrestrial subsurface.</title>
        <authorList>
            <person name="Probst A.J."/>
            <person name="Ladd B."/>
            <person name="Jarett J.K."/>
            <person name="Geller-Mcgrath D.E."/>
            <person name="Sieber C.M.K."/>
            <person name="Emerson J.B."/>
            <person name="Anantharaman K."/>
            <person name="Thomas B.C."/>
            <person name="Malmstrom R."/>
            <person name="Stieglmeier M."/>
            <person name="Klingl A."/>
            <person name="Woyke T."/>
            <person name="Ryan C.M."/>
            <person name="Banfield J.F."/>
        </authorList>
    </citation>
    <scope>NUCLEOTIDE SEQUENCE [LARGE SCALE GENOMIC DNA]</scope>
</reference>
<evidence type="ECO:0000256" key="4">
    <source>
        <dbReference type="ARBA" id="ARBA00022989"/>
    </source>
</evidence>
<evidence type="ECO:0000256" key="3">
    <source>
        <dbReference type="ARBA" id="ARBA00022692"/>
    </source>
</evidence>
<proteinExistence type="predicted"/>
<evidence type="ECO:0000256" key="1">
    <source>
        <dbReference type="ARBA" id="ARBA00004141"/>
    </source>
</evidence>
<dbReference type="EMBL" id="PEYD01000062">
    <property type="protein sequence ID" value="PIS39199.1"/>
    <property type="molecule type" value="Genomic_DNA"/>
</dbReference>
<keyword evidence="4 6" id="KW-1133">Transmembrane helix</keyword>
<sequence>MRIFKMESLILVVIIIILAWVYDFWNGANDSANSIATTISTRALSFRRAVFLAAIFNLFGAFISTEVARTIGKGIVQPETISQSLLIFALIGAIVWVVLSTKFGIPISVTHSLIGGLIGAALVSVGISAIVKSGLIKVATGMILAPMLGFFLAIFLILGFSWFIKFFFSKISPFRISQTFRLGQIFSASAVSLSHGMNDSQNAMGIITASLLAGGFLTEFRVPFWVIFGSGIFMALGTIYGGQAVIRTLGRKIYKIQPIHGFSAETSSAIIIILQSFAGVPLSTSQVITSAVTGVGAVERRAQVNWRKVIEIFFAWIFTIPGAAIISGFLFLIYRLII</sequence>
<keyword evidence="3 6" id="KW-0812">Transmembrane</keyword>
<name>A0A2H0YLR8_9BACT</name>
<feature type="transmembrane region" description="Helical" evidence="6">
    <location>
        <begin position="45"/>
        <end position="64"/>
    </location>
</feature>
<dbReference type="InterPro" id="IPR001204">
    <property type="entry name" value="Phos_transporter"/>
</dbReference>
<feature type="transmembrane region" description="Helical" evidence="6">
    <location>
        <begin position="143"/>
        <end position="164"/>
    </location>
</feature>
<organism evidence="7 8">
    <name type="scientific">Candidatus Nealsonbacteria bacterium CG08_land_8_20_14_0_20_38_20</name>
    <dbReference type="NCBI Taxonomy" id="1974705"/>
    <lineage>
        <taxon>Bacteria</taxon>
        <taxon>Candidatus Nealsoniibacteriota</taxon>
    </lineage>
</organism>
<feature type="transmembrane region" description="Helical" evidence="6">
    <location>
        <begin position="85"/>
        <end position="105"/>
    </location>
</feature>
<dbReference type="Pfam" id="PF01384">
    <property type="entry name" value="PHO4"/>
    <property type="match status" value="1"/>
</dbReference>